<dbReference type="RefSeq" id="WP_129219904.1">
    <property type="nucleotide sequence ID" value="NZ_QYBC01000011.1"/>
</dbReference>
<dbReference type="Proteomes" id="UP000289411">
    <property type="component" value="Unassembled WGS sequence"/>
</dbReference>
<organism evidence="2 3">
    <name type="scientific">Lichenibacterium ramalinae</name>
    <dbReference type="NCBI Taxonomy" id="2316527"/>
    <lineage>
        <taxon>Bacteria</taxon>
        <taxon>Pseudomonadati</taxon>
        <taxon>Pseudomonadota</taxon>
        <taxon>Alphaproteobacteria</taxon>
        <taxon>Hyphomicrobiales</taxon>
        <taxon>Lichenihabitantaceae</taxon>
        <taxon>Lichenibacterium</taxon>
    </lineage>
</organism>
<reference evidence="2 3" key="2">
    <citation type="submission" date="2019-02" db="EMBL/GenBank/DDBJ databases">
        <title>'Lichenibacterium ramalinii' gen. nov. sp. nov., 'Lichenibacterium minor' gen. nov. sp. nov.</title>
        <authorList>
            <person name="Pankratov T."/>
        </authorList>
    </citation>
    <scope>NUCLEOTIDE SEQUENCE [LARGE SCALE GENOMIC DNA]</scope>
    <source>
        <strain evidence="2 3">RmlP001</strain>
    </source>
</reference>
<sequence>MSPIANARMYAVTPEAEAAWEALFARVAADAGVPLAYEAHPAPKPLDLLWRRPDLGAAFMCGFPIALGLAAVVPLAAPVPDAPWAGGRGLYRSDFVVRAEAPFRRLEDTFGGTIGWTVAHSHSGFNAPRHHLLPFRRAAGAPLFSASLGDLVTARAIVDAVLDGRIDVGPLDGYWHLLLRRHRPDIADRLRIVASTDVAPLPALVAAPDLGADGAEALRRAFADAAARPWFPPLAEALCLTGFVPVTRADYGPTLAWAAEAEAAGYPAPG</sequence>
<feature type="transmembrane region" description="Helical" evidence="1">
    <location>
        <begin position="55"/>
        <end position="77"/>
    </location>
</feature>
<proteinExistence type="predicted"/>
<evidence type="ECO:0000313" key="2">
    <source>
        <dbReference type="EMBL" id="RYB04208.1"/>
    </source>
</evidence>
<evidence type="ECO:0000313" key="3">
    <source>
        <dbReference type="Proteomes" id="UP000289411"/>
    </source>
</evidence>
<protein>
    <submittedName>
        <fullName evidence="2">ABC transporter substrate-binding protein</fullName>
    </submittedName>
</protein>
<dbReference type="AlphaFoldDB" id="A0A4Q2RCF3"/>
<name>A0A4Q2RCF3_9HYPH</name>
<dbReference type="PANTHER" id="PTHR35841">
    <property type="entry name" value="PHOSPHONATES-BINDING PERIPLASMIC PROTEIN"/>
    <property type="match status" value="1"/>
</dbReference>
<keyword evidence="1" id="KW-0472">Membrane</keyword>
<comment type="caution">
    <text evidence="2">The sequence shown here is derived from an EMBL/GenBank/DDBJ whole genome shotgun (WGS) entry which is preliminary data.</text>
</comment>
<dbReference type="SUPFAM" id="SSF53850">
    <property type="entry name" value="Periplasmic binding protein-like II"/>
    <property type="match status" value="1"/>
</dbReference>
<dbReference type="Pfam" id="PF12974">
    <property type="entry name" value="Phosphonate-bd"/>
    <property type="match status" value="1"/>
</dbReference>
<dbReference type="Gene3D" id="3.40.190.10">
    <property type="entry name" value="Periplasmic binding protein-like II"/>
    <property type="match status" value="1"/>
</dbReference>
<keyword evidence="3" id="KW-1185">Reference proteome</keyword>
<reference evidence="2 3" key="1">
    <citation type="submission" date="2018-09" db="EMBL/GenBank/DDBJ databases">
        <authorList>
            <person name="Grouzdev D.S."/>
            <person name="Krutkina M.S."/>
        </authorList>
    </citation>
    <scope>NUCLEOTIDE SEQUENCE [LARGE SCALE GENOMIC DNA]</scope>
    <source>
        <strain evidence="2 3">RmlP001</strain>
    </source>
</reference>
<dbReference type="EMBL" id="QYBC01000011">
    <property type="protein sequence ID" value="RYB04208.1"/>
    <property type="molecule type" value="Genomic_DNA"/>
</dbReference>
<keyword evidence="1" id="KW-0812">Transmembrane</keyword>
<keyword evidence="1" id="KW-1133">Transmembrane helix</keyword>
<dbReference type="PANTHER" id="PTHR35841:SF1">
    <property type="entry name" value="PHOSPHONATES-BINDING PERIPLASMIC PROTEIN"/>
    <property type="match status" value="1"/>
</dbReference>
<accession>A0A4Q2RCF3</accession>
<gene>
    <name evidence="2" type="ORF">D3272_14460</name>
</gene>
<dbReference type="OrthoDB" id="6628089at2"/>
<evidence type="ECO:0000256" key="1">
    <source>
        <dbReference type="SAM" id="Phobius"/>
    </source>
</evidence>